<feature type="compositionally biased region" description="Low complexity" evidence="9">
    <location>
        <begin position="549"/>
        <end position="558"/>
    </location>
</feature>
<dbReference type="Pfam" id="PF01590">
    <property type="entry name" value="GAF"/>
    <property type="match status" value="1"/>
</dbReference>
<evidence type="ECO:0000256" key="3">
    <source>
        <dbReference type="ARBA" id="ARBA00022741"/>
    </source>
</evidence>
<evidence type="ECO:0000259" key="11">
    <source>
        <dbReference type="PROSITE" id="PS50125"/>
    </source>
</evidence>
<dbReference type="InParanoid" id="A0A2K3DJ21"/>
<feature type="transmembrane region" description="Helical" evidence="10">
    <location>
        <begin position="1372"/>
        <end position="1400"/>
    </location>
</feature>
<feature type="transmembrane region" description="Helical" evidence="10">
    <location>
        <begin position="26"/>
        <end position="45"/>
    </location>
</feature>
<feature type="domain" description="Guanylate cyclase" evidence="11">
    <location>
        <begin position="1670"/>
        <end position="1798"/>
    </location>
</feature>
<feature type="region of interest" description="Disordered" evidence="9">
    <location>
        <begin position="1004"/>
        <end position="1030"/>
    </location>
</feature>
<dbReference type="InterPro" id="IPR003018">
    <property type="entry name" value="GAF"/>
</dbReference>
<feature type="compositionally biased region" description="Polar residues" evidence="9">
    <location>
        <begin position="1008"/>
        <end position="1022"/>
    </location>
</feature>
<feature type="transmembrane region" description="Helical" evidence="10">
    <location>
        <begin position="99"/>
        <end position="120"/>
    </location>
</feature>
<dbReference type="GO" id="GO:0035556">
    <property type="term" value="P:intracellular signal transduction"/>
    <property type="evidence" value="ECO:0007669"/>
    <property type="project" value="InterPro"/>
</dbReference>
<dbReference type="GO" id="GO:0005886">
    <property type="term" value="C:plasma membrane"/>
    <property type="evidence" value="ECO:0000318"/>
    <property type="project" value="GO_Central"/>
</dbReference>
<gene>
    <name evidence="12" type="ORF">CHLRE_07g321000v5</name>
</gene>
<feature type="region of interest" description="Disordered" evidence="9">
    <location>
        <begin position="920"/>
        <end position="978"/>
    </location>
</feature>
<dbReference type="Gramene" id="PNW80525">
    <property type="protein sequence ID" value="PNW80525"/>
    <property type="gene ID" value="CHLRE_07g321000v5"/>
</dbReference>
<dbReference type="KEGG" id="cre:CHLRE_07g321000v5"/>
<protein>
    <recommendedName>
        <fullName evidence="11">Guanylate cyclase domain-containing protein</fullName>
    </recommendedName>
</protein>
<dbReference type="PaxDb" id="3055-EDP07290"/>
<keyword evidence="13" id="KW-1185">Reference proteome</keyword>
<keyword evidence="2 10" id="KW-0812">Transmembrane</keyword>
<feature type="region of interest" description="Disordered" evidence="9">
    <location>
        <begin position="500"/>
        <end position="558"/>
    </location>
</feature>
<dbReference type="InterPro" id="IPR050401">
    <property type="entry name" value="Cyclic_nucleotide_synthase"/>
</dbReference>
<dbReference type="PANTHER" id="PTHR11920:SF335">
    <property type="entry name" value="GUANYLATE CYCLASE"/>
    <property type="match status" value="1"/>
</dbReference>
<accession>A0A2K3DJ21</accession>
<keyword evidence="6" id="KW-0675">Receptor</keyword>
<evidence type="ECO:0000313" key="12">
    <source>
        <dbReference type="EMBL" id="PNW80525.1"/>
    </source>
</evidence>
<dbReference type="Gene3D" id="3.30.70.1230">
    <property type="entry name" value="Nucleotide cyclase"/>
    <property type="match status" value="1"/>
</dbReference>
<feature type="transmembrane region" description="Helical" evidence="10">
    <location>
        <begin position="201"/>
        <end position="224"/>
    </location>
</feature>
<dbReference type="SUPFAM" id="SSF55073">
    <property type="entry name" value="Nucleotide cyclase"/>
    <property type="match status" value="1"/>
</dbReference>
<evidence type="ECO:0000256" key="2">
    <source>
        <dbReference type="ARBA" id="ARBA00022692"/>
    </source>
</evidence>
<sequence length="1857" mass="192145">MLRSLQTWFSGRVGALLAPRALSGPYLHRVLLLRITYVFLALYEMDKSISYIALQGALAWGPLDRTILLIMGAPAVASIIGLAMPLLALPAYERHWTEIHRAIFFTVVAARAAVHLLSAAAGGGRPWLQYGPQQHLLMDSTLFAVHQDSLDEYAPKLALMLALYSFGGAGSAAHGAVVDVVAGPDAGGGSSRAARGVGTSYSYITAGEFYVSCLLLALVVSRLYGQVMGPREQPLFLRQVAMHMRSTSSVALQTKQSQQRLCYKRAYLFKLAAVKGTQALTLLSYAVRQAALAWAARGGDGTGQQLALQAVMAGCGGALLAASVLVALFMSGPGGLYHRHGRAINALALIACASARVALLVLEGHGAAEHAAFHHFMAICFSLMVNEEPRAAFAAQLVVFCCTFKAVSAAGDWHPGGGGSAACVPPPPGSGPWAPLSSAASCFLLTRCEFWFLCAAAGWLHNWVRVGKWISQQEQDAAAKREAARVAVCSLMAAQKGQQKVTKGGGRLTGTGVALVSGDGTAPDSGTENGSSSRRQAAGGSAGHSPLHSSSRTAVAAPAAVESRARLFAKQHAAAAAAPRQPSGAHEAAAVGQATPTAPDAEARAQAEMVGVPAHRPSLPGTQLQRLASAGAFSVTSSTELGLFGGDEALMGEYKQLFPAPAQAPVVLPSAVSSQQMLRPPEVVSAGDGPSTRMQYGGEPVGFQLNDEDDIDGQGPSVQEPVAPAASASHLPGAASSGARPPSRPVRRSFSENVPIRGFSITSSRSPYCHDQSVGIGTDGSSSGTGGVASITSPTGSSAVATAAAAPSPAAFLPSTSFAGGGGCRVSGAIPMVNPASNRGTAALRRRRAGTMGQLTFNTGTASAGLASGVSFDAVNPRASFCGQASADGTSASVVSSGGLGVHPARYGLAPTVFTTAAAAMGSPQQSSPPLPSPSGSGAPRIAALAATAPKVDTSGAEHGGGGSGRSMEPSTHASTALVPGVSAPLSCITLRQWRSERSLLHNARESPASSHLNSGQQQQLDTGGADATASTRASCDIAGARLAARMLRTPQSLGSTRTGTRSVASISDPPSRRPTIAGMAASGEPELPFPASSPAEMMLANLELGVTVIVCFGQLLASIQQCPMQDATAATVAEAGAGWRCRLPLLLLAAQLLISAGNAAWHAFAQHRLLEPKCQGGTEVEASRPALRVLQILSGGGRTSRRIWALFVRVPLAGSLTQLALLSAGVRCAPTALHGLQLAASAFAAHGAASHECASALLLSSCAYLAVHTLGRPEAPLLQLLLDAALFLTLPWLVFLVTTLVNRRIARWTANEHCAALARRFGLPSNLLDGAAGTAVLLLLLARATPVVLAWQQQGMRLLHSRLAALDIQLASSSGGASVVVAVAVPLFVAVAVLQGLLLRAPLFSDPRKLWFERMHANLLIFVDELLAGDGSNEAIVESLRHATAGAFDTAPTGAGSVAAAGLGIGGAAGTVMELVVLDEASWGTTAEDATVTSYLVHGSSEAHGLPVRRLPLRVLHSVHHALSHQATLFTNSLPEAAMEARYEDWQLMHQTCGAVSLMTVPLLYGGCDLGALVVSCPKAGAWDELARKLLMDFGLQISQALYTRATQQQLAAGEAVLSDMLPGPVAEMLKRKALQHGHEDGAAERGTPGGAAGGKSALVYKQWHPAVSVLFADIVGYTTLSQSVEPEEVMMMLHALYTKYDALCTLHGVYKVETIGDCWMGATGLLAEDPRHASALVAFASDMFEAAESVRDPCTGKGVRIRVGIHSGRVMSGIVGSIRARYCLFGDTVNTASRMESTGVPGCIQISGATHALLEDAERQRFLPRGLIPVKGKGELPTYLWESGYNGEPREGAPA</sequence>
<dbReference type="InterPro" id="IPR018297">
    <property type="entry name" value="A/G_cyclase_CS"/>
</dbReference>
<feature type="compositionally biased region" description="Low complexity" evidence="9">
    <location>
        <begin position="530"/>
        <end position="539"/>
    </location>
</feature>
<feature type="region of interest" description="Disordered" evidence="9">
    <location>
        <begin position="1049"/>
        <end position="1085"/>
    </location>
</feature>
<dbReference type="PROSITE" id="PS50125">
    <property type="entry name" value="GUANYLATE_CYCLASE_2"/>
    <property type="match status" value="1"/>
</dbReference>
<dbReference type="InterPro" id="IPR029787">
    <property type="entry name" value="Nucleotide_cyclase"/>
</dbReference>
<dbReference type="InterPro" id="IPR029016">
    <property type="entry name" value="GAF-like_dom_sf"/>
</dbReference>
<keyword evidence="4 10" id="KW-1133">Transmembrane helix</keyword>
<dbReference type="GeneID" id="5726399"/>
<dbReference type="OrthoDB" id="544993at2759"/>
<evidence type="ECO:0000256" key="4">
    <source>
        <dbReference type="ARBA" id="ARBA00022989"/>
    </source>
</evidence>
<dbReference type="GO" id="GO:0001653">
    <property type="term" value="F:peptide receptor activity"/>
    <property type="evidence" value="ECO:0000318"/>
    <property type="project" value="GO_Central"/>
</dbReference>
<dbReference type="GO" id="GO:0004383">
    <property type="term" value="F:guanylate cyclase activity"/>
    <property type="evidence" value="ECO:0000318"/>
    <property type="project" value="GO_Central"/>
</dbReference>
<dbReference type="Gene3D" id="3.30.450.40">
    <property type="match status" value="1"/>
</dbReference>
<dbReference type="CDD" id="cd07302">
    <property type="entry name" value="CHD"/>
    <property type="match status" value="1"/>
</dbReference>
<dbReference type="Proteomes" id="UP000006906">
    <property type="component" value="Chromosome 7"/>
</dbReference>
<evidence type="ECO:0000256" key="5">
    <source>
        <dbReference type="ARBA" id="ARBA00023136"/>
    </source>
</evidence>
<evidence type="ECO:0000256" key="1">
    <source>
        <dbReference type="ARBA" id="ARBA00004370"/>
    </source>
</evidence>
<dbReference type="InterPro" id="IPR001054">
    <property type="entry name" value="A/G_cyclase"/>
</dbReference>
<dbReference type="ExpressionAtlas" id="A0A2K3DJ21">
    <property type="expression patterns" value="baseline and differential"/>
</dbReference>
<feature type="region of interest" description="Disordered" evidence="9">
    <location>
        <begin position="673"/>
        <end position="795"/>
    </location>
</feature>
<keyword evidence="7 8" id="KW-0456">Lyase</keyword>
<feature type="transmembrane region" description="Helical" evidence="10">
    <location>
        <begin position="1278"/>
        <end position="1302"/>
    </location>
</feature>
<dbReference type="GO" id="GO:0007168">
    <property type="term" value="P:receptor guanylyl cyclase signaling pathway"/>
    <property type="evidence" value="ECO:0000318"/>
    <property type="project" value="GO_Central"/>
</dbReference>
<keyword evidence="5 10" id="KW-0472">Membrane</keyword>
<dbReference type="PROSITE" id="PS00452">
    <property type="entry name" value="GUANYLATE_CYCLASE_1"/>
    <property type="match status" value="1"/>
</dbReference>
<name>A0A2K3DJ21_CHLRE</name>
<reference evidence="12 13" key="1">
    <citation type="journal article" date="2007" name="Science">
        <title>The Chlamydomonas genome reveals the evolution of key animal and plant functions.</title>
        <authorList>
            <person name="Merchant S.S."/>
            <person name="Prochnik S.E."/>
            <person name="Vallon O."/>
            <person name="Harris E.H."/>
            <person name="Karpowicz S.J."/>
            <person name="Witman G.B."/>
            <person name="Terry A."/>
            <person name="Salamov A."/>
            <person name="Fritz-Laylin L.K."/>
            <person name="Marechal-Drouard L."/>
            <person name="Marshall W.F."/>
            <person name="Qu L.H."/>
            <person name="Nelson D.R."/>
            <person name="Sanderfoot A.A."/>
            <person name="Spalding M.H."/>
            <person name="Kapitonov V.V."/>
            <person name="Ren Q."/>
            <person name="Ferris P."/>
            <person name="Lindquist E."/>
            <person name="Shapiro H."/>
            <person name="Lucas S.M."/>
            <person name="Grimwood J."/>
            <person name="Schmutz J."/>
            <person name="Cardol P."/>
            <person name="Cerutti H."/>
            <person name="Chanfreau G."/>
            <person name="Chen C.L."/>
            <person name="Cognat V."/>
            <person name="Croft M.T."/>
            <person name="Dent R."/>
            <person name="Dutcher S."/>
            <person name="Fernandez E."/>
            <person name="Fukuzawa H."/>
            <person name="Gonzalez-Ballester D."/>
            <person name="Gonzalez-Halphen D."/>
            <person name="Hallmann A."/>
            <person name="Hanikenne M."/>
            <person name="Hippler M."/>
            <person name="Inwood W."/>
            <person name="Jabbari K."/>
            <person name="Kalanon M."/>
            <person name="Kuras R."/>
            <person name="Lefebvre P.A."/>
            <person name="Lemaire S.D."/>
            <person name="Lobanov A.V."/>
            <person name="Lohr M."/>
            <person name="Manuell A."/>
            <person name="Meier I."/>
            <person name="Mets L."/>
            <person name="Mittag M."/>
            <person name="Mittelmeier T."/>
            <person name="Moroney J.V."/>
            <person name="Moseley J."/>
            <person name="Napoli C."/>
            <person name="Nedelcu A.M."/>
            <person name="Niyogi K."/>
            <person name="Novoselov S.V."/>
            <person name="Paulsen I.T."/>
            <person name="Pazour G."/>
            <person name="Purton S."/>
            <person name="Ral J.P."/>
            <person name="Riano-Pachon D.M."/>
            <person name="Riekhof W."/>
            <person name="Rymarquis L."/>
            <person name="Schroda M."/>
            <person name="Stern D."/>
            <person name="Umen J."/>
            <person name="Willows R."/>
            <person name="Wilson N."/>
            <person name="Zimmer S.L."/>
            <person name="Allmer J."/>
            <person name="Balk J."/>
            <person name="Bisova K."/>
            <person name="Chen C.J."/>
            <person name="Elias M."/>
            <person name="Gendler K."/>
            <person name="Hauser C."/>
            <person name="Lamb M.R."/>
            <person name="Ledford H."/>
            <person name="Long J.C."/>
            <person name="Minagawa J."/>
            <person name="Page M.D."/>
            <person name="Pan J."/>
            <person name="Pootakham W."/>
            <person name="Roje S."/>
            <person name="Rose A."/>
            <person name="Stahlberg E."/>
            <person name="Terauchi A.M."/>
            <person name="Yang P."/>
            <person name="Ball S."/>
            <person name="Bowler C."/>
            <person name="Dieckmann C.L."/>
            <person name="Gladyshev V.N."/>
            <person name="Green P."/>
            <person name="Jorgensen R."/>
            <person name="Mayfield S."/>
            <person name="Mueller-Roeber B."/>
            <person name="Rajamani S."/>
            <person name="Sayre R.T."/>
            <person name="Brokstein P."/>
            <person name="Dubchak I."/>
            <person name="Goodstein D."/>
            <person name="Hornick L."/>
            <person name="Huang Y.W."/>
            <person name="Jhaveri J."/>
            <person name="Luo Y."/>
            <person name="Martinez D."/>
            <person name="Ngau W.C."/>
            <person name="Otillar B."/>
            <person name="Poliakov A."/>
            <person name="Porter A."/>
            <person name="Szajkowski L."/>
            <person name="Werner G."/>
            <person name="Zhou K."/>
            <person name="Grigoriev I.V."/>
            <person name="Rokhsar D.S."/>
            <person name="Grossman A.R."/>
        </authorList>
    </citation>
    <scope>NUCLEOTIDE SEQUENCE [LARGE SCALE GENOMIC DNA]</scope>
    <source>
        <strain evidence="13">CC-503</strain>
    </source>
</reference>
<evidence type="ECO:0000256" key="10">
    <source>
        <dbReference type="SAM" id="Phobius"/>
    </source>
</evidence>
<organism evidence="12 13">
    <name type="scientific">Chlamydomonas reinhardtii</name>
    <name type="common">Chlamydomonas smithii</name>
    <dbReference type="NCBI Taxonomy" id="3055"/>
    <lineage>
        <taxon>Eukaryota</taxon>
        <taxon>Viridiplantae</taxon>
        <taxon>Chlorophyta</taxon>
        <taxon>core chlorophytes</taxon>
        <taxon>Chlorophyceae</taxon>
        <taxon>CS clade</taxon>
        <taxon>Chlamydomonadales</taxon>
        <taxon>Chlamydomonadaceae</taxon>
        <taxon>Chlamydomonas</taxon>
    </lineage>
</organism>
<dbReference type="RefSeq" id="XP_001701036.2">
    <property type="nucleotide sequence ID" value="XM_001700984.2"/>
</dbReference>
<feature type="compositionally biased region" description="Low complexity" evidence="9">
    <location>
        <begin position="732"/>
        <end position="741"/>
    </location>
</feature>
<dbReference type="GO" id="GO:0000166">
    <property type="term" value="F:nucleotide binding"/>
    <property type="evidence" value="ECO:0007669"/>
    <property type="project" value="UniProtKB-KW"/>
</dbReference>
<evidence type="ECO:0000313" key="13">
    <source>
        <dbReference type="Proteomes" id="UP000006906"/>
    </source>
</evidence>
<proteinExistence type="inferred from homology"/>
<comment type="subcellular location">
    <subcellularLocation>
        <location evidence="1">Membrane</location>
    </subcellularLocation>
</comment>
<comment type="similarity">
    <text evidence="8">Belongs to the adenylyl cyclase class-4/guanylyl cyclase family.</text>
</comment>
<evidence type="ECO:0000256" key="6">
    <source>
        <dbReference type="ARBA" id="ARBA00023170"/>
    </source>
</evidence>
<feature type="transmembrane region" description="Helical" evidence="10">
    <location>
        <begin position="66"/>
        <end position="87"/>
    </location>
</feature>
<dbReference type="EMBL" id="CM008968">
    <property type="protein sequence ID" value="PNW80525.1"/>
    <property type="molecule type" value="Genomic_DNA"/>
</dbReference>
<dbReference type="Pfam" id="PF00211">
    <property type="entry name" value="Guanylate_cyc"/>
    <property type="match status" value="1"/>
</dbReference>
<keyword evidence="3" id="KW-0547">Nucleotide-binding</keyword>
<feature type="transmembrane region" description="Helical" evidence="10">
    <location>
        <begin position="307"/>
        <end position="331"/>
    </location>
</feature>
<feature type="compositionally biased region" description="Low complexity" evidence="9">
    <location>
        <begin position="773"/>
        <end position="795"/>
    </location>
</feature>
<dbReference type="GO" id="GO:0006182">
    <property type="term" value="P:cGMP biosynthetic process"/>
    <property type="evidence" value="ECO:0000318"/>
    <property type="project" value="GO_Central"/>
</dbReference>
<evidence type="ECO:0000256" key="7">
    <source>
        <dbReference type="ARBA" id="ARBA00023239"/>
    </source>
</evidence>
<evidence type="ECO:0000256" key="8">
    <source>
        <dbReference type="RuleBase" id="RU000405"/>
    </source>
</evidence>
<dbReference type="SUPFAM" id="SSF55781">
    <property type="entry name" value="GAF domain-like"/>
    <property type="match status" value="1"/>
</dbReference>
<feature type="region of interest" description="Disordered" evidence="9">
    <location>
        <begin position="572"/>
        <end position="606"/>
    </location>
</feature>
<dbReference type="SMART" id="SM00044">
    <property type="entry name" value="CYCc"/>
    <property type="match status" value="1"/>
</dbReference>
<feature type="compositionally biased region" description="Polar residues" evidence="9">
    <location>
        <begin position="1050"/>
        <end position="1066"/>
    </location>
</feature>
<dbReference type="PANTHER" id="PTHR11920">
    <property type="entry name" value="GUANYLYL CYCLASE"/>
    <property type="match status" value="1"/>
</dbReference>
<feature type="compositionally biased region" description="Low complexity" evidence="9">
    <location>
        <begin position="934"/>
        <end position="949"/>
    </location>
</feature>
<evidence type="ECO:0000256" key="9">
    <source>
        <dbReference type="SAM" id="MobiDB-lite"/>
    </source>
</evidence>